<dbReference type="PANTHER" id="PTHR11439">
    <property type="entry name" value="GAG-POL-RELATED RETROTRANSPOSON"/>
    <property type="match status" value="1"/>
</dbReference>
<dbReference type="STRING" id="4795.A0A225WPH5"/>
<accession>A0A225WPH5</accession>
<dbReference type="OrthoDB" id="113257at2759"/>
<sequence>MRGSDATSKTQQVIVYSVADVAADKQDRKSVMGGGFTIDEMPISWTCNKQTEVSLSTMEAEYTAASVMGTELLGIRALLQEIGLKIELPMSLCADNQAAVKQLGSEATSAKANHVDVRIKFVNVYAEEGLLKPEYCEGVHMLADLLTKALEAPRLLTLRGLIALL</sequence>
<reference evidence="2" key="1">
    <citation type="submission" date="2017-03" db="EMBL/GenBank/DDBJ databases">
        <title>Phytopthora megakarya and P. palmivora, two closely related causual agents of cacao black pod achieved similar genome size and gene model numbers by different mechanisms.</title>
        <authorList>
            <person name="Ali S."/>
            <person name="Shao J."/>
            <person name="Larry D.J."/>
            <person name="Kronmiller B."/>
            <person name="Shen D."/>
            <person name="Strem M.D."/>
            <person name="Melnick R.L."/>
            <person name="Guiltinan M.J."/>
            <person name="Tyler B.M."/>
            <person name="Meinhardt L.W."/>
            <person name="Bailey B.A."/>
        </authorList>
    </citation>
    <scope>NUCLEOTIDE SEQUENCE [LARGE SCALE GENOMIC DNA]</scope>
    <source>
        <strain evidence="2">zdho120</strain>
    </source>
</reference>
<comment type="caution">
    <text evidence="1">The sequence shown here is derived from an EMBL/GenBank/DDBJ whole genome shotgun (WGS) entry which is preliminary data.</text>
</comment>
<dbReference type="PANTHER" id="PTHR11439:SF440">
    <property type="entry name" value="INTEGRASE CATALYTIC DOMAIN-CONTAINING PROTEIN"/>
    <property type="match status" value="1"/>
</dbReference>
<dbReference type="Proteomes" id="UP000198211">
    <property type="component" value="Unassembled WGS sequence"/>
</dbReference>
<keyword evidence="2" id="KW-1185">Reference proteome</keyword>
<gene>
    <name evidence="1" type="ORF">PHMEG_0006206</name>
</gene>
<dbReference type="EMBL" id="NBNE01000430">
    <property type="protein sequence ID" value="OWZ19536.1"/>
    <property type="molecule type" value="Genomic_DNA"/>
</dbReference>
<organism evidence="1 2">
    <name type="scientific">Phytophthora megakarya</name>
    <dbReference type="NCBI Taxonomy" id="4795"/>
    <lineage>
        <taxon>Eukaryota</taxon>
        <taxon>Sar</taxon>
        <taxon>Stramenopiles</taxon>
        <taxon>Oomycota</taxon>
        <taxon>Peronosporomycetes</taxon>
        <taxon>Peronosporales</taxon>
        <taxon>Peronosporaceae</taxon>
        <taxon>Phytophthora</taxon>
    </lineage>
</organism>
<evidence type="ECO:0000313" key="1">
    <source>
        <dbReference type="EMBL" id="OWZ19536.1"/>
    </source>
</evidence>
<dbReference type="AlphaFoldDB" id="A0A225WPH5"/>
<protein>
    <submittedName>
        <fullName evidence="1">Polyprotein</fullName>
    </submittedName>
</protein>
<evidence type="ECO:0000313" key="2">
    <source>
        <dbReference type="Proteomes" id="UP000198211"/>
    </source>
</evidence>
<dbReference type="CDD" id="cd09272">
    <property type="entry name" value="RNase_HI_RT_Ty1"/>
    <property type="match status" value="1"/>
</dbReference>
<proteinExistence type="predicted"/>
<name>A0A225WPH5_9STRA</name>